<dbReference type="WBParaSite" id="TTAC_0000376901-mRNA-1">
    <property type="protein sequence ID" value="TTAC_0000376901-mRNA-1"/>
    <property type="gene ID" value="TTAC_0000376901"/>
</dbReference>
<keyword evidence="10" id="KW-1278">Translocase</keyword>
<evidence type="ECO:0000256" key="12">
    <source>
        <dbReference type="ARBA" id="ARBA00023008"/>
    </source>
</evidence>
<dbReference type="GO" id="GO:0005388">
    <property type="term" value="F:P-type calcium transporter activity"/>
    <property type="evidence" value="ECO:0007669"/>
    <property type="project" value="TreeGrafter"/>
</dbReference>
<feature type="transmembrane region" description="Helical" evidence="15">
    <location>
        <begin position="325"/>
        <end position="348"/>
    </location>
</feature>
<keyword evidence="8" id="KW-0067">ATP-binding</keyword>
<dbReference type="PANTHER" id="PTHR24093:SF369">
    <property type="entry name" value="CALCIUM-TRANSPORTING ATPASE"/>
    <property type="match status" value="1"/>
</dbReference>
<evidence type="ECO:0000256" key="15">
    <source>
        <dbReference type="SAM" id="Phobius"/>
    </source>
</evidence>
<keyword evidence="4 15" id="KW-0812">Transmembrane</keyword>
<dbReference type="GO" id="GO:0005524">
    <property type="term" value="F:ATP binding"/>
    <property type="evidence" value="ECO:0007669"/>
    <property type="project" value="UniProtKB-KW"/>
</dbReference>
<evidence type="ECO:0000256" key="2">
    <source>
        <dbReference type="ARBA" id="ARBA00012517"/>
    </source>
</evidence>
<keyword evidence="13" id="KW-0406">Ion transport</keyword>
<keyword evidence="7" id="KW-0187">Copper transport</keyword>
<evidence type="ECO:0000256" key="11">
    <source>
        <dbReference type="ARBA" id="ARBA00022989"/>
    </source>
</evidence>
<dbReference type="InterPro" id="IPR001757">
    <property type="entry name" value="P_typ_ATPase"/>
</dbReference>
<dbReference type="GO" id="GO:0012505">
    <property type="term" value="C:endomembrane system"/>
    <property type="evidence" value="ECO:0007669"/>
    <property type="project" value="UniProtKB-SubCell"/>
</dbReference>
<dbReference type="Pfam" id="PF08282">
    <property type="entry name" value="Hydrolase_3"/>
    <property type="match status" value="1"/>
</dbReference>
<dbReference type="GO" id="GO:0005886">
    <property type="term" value="C:plasma membrane"/>
    <property type="evidence" value="ECO:0007669"/>
    <property type="project" value="TreeGrafter"/>
</dbReference>
<dbReference type="AlphaFoldDB" id="A0A0R3WSM9"/>
<dbReference type="InterPro" id="IPR036412">
    <property type="entry name" value="HAD-like_sf"/>
</dbReference>
<evidence type="ECO:0000256" key="9">
    <source>
        <dbReference type="ARBA" id="ARBA00022842"/>
    </source>
</evidence>
<dbReference type="EC" id="7.2.2.8" evidence="2"/>
<evidence type="ECO:0000256" key="1">
    <source>
        <dbReference type="ARBA" id="ARBA00004127"/>
    </source>
</evidence>
<evidence type="ECO:0000256" key="14">
    <source>
        <dbReference type="ARBA" id="ARBA00023136"/>
    </source>
</evidence>
<keyword evidence="5" id="KW-0479">Metal-binding</keyword>
<evidence type="ECO:0000256" key="6">
    <source>
        <dbReference type="ARBA" id="ARBA00022741"/>
    </source>
</evidence>
<dbReference type="PRINTS" id="PR00119">
    <property type="entry name" value="CATATPASE"/>
</dbReference>
<evidence type="ECO:0000256" key="7">
    <source>
        <dbReference type="ARBA" id="ARBA00022796"/>
    </source>
</evidence>
<keyword evidence="9" id="KW-0460">Magnesium</keyword>
<organism evidence="16">
    <name type="scientific">Hydatigena taeniaeformis</name>
    <name type="common">Feline tapeworm</name>
    <name type="synonym">Taenia taeniaeformis</name>
    <dbReference type="NCBI Taxonomy" id="6205"/>
    <lineage>
        <taxon>Eukaryota</taxon>
        <taxon>Metazoa</taxon>
        <taxon>Spiralia</taxon>
        <taxon>Lophotrochozoa</taxon>
        <taxon>Platyhelminthes</taxon>
        <taxon>Cestoda</taxon>
        <taxon>Eucestoda</taxon>
        <taxon>Cyclophyllidea</taxon>
        <taxon>Taeniidae</taxon>
        <taxon>Hydatigera</taxon>
    </lineage>
</organism>
<evidence type="ECO:0000256" key="13">
    <source>
        <dbReference type="ARBA" id="ARBA00023065"/>
    </source>
</evidence>
<dbReference type="SUPFAM" id="SSF81660">
    <property type="entry name" value="Metal cation-transporting ATPase, ATP-binding domain N"/>
    <property type="match status" value="1"/>
</dbReference>
<dbReference type="PANTHER" id="PTHR24093">
    <property type="entry name" value="CATION TRANSPORTING ATPASE"/>
    <property type="match status" value="1"/>
</dbReference>
<keyword evidence="11 15" id="KW-1133">Transmembrane helix</keyword>
<keyword evidence="14 15" id="KW-0472">Membrane</keyword>
<reference evidence="16" key="1">
    <citation type="submission" date="2017-02" db="UniProtKB">
        <authorList>
            <consortium name="WormBaseParasite"/>
        </authorList>
    </citation>
    <scope>IDENTIFICATION</scope>
</reference>
<protein>
    <recommendedName>
        <fullName evidence="2">P-type Cu(+) transporter</fullName>
        <ecNumber evidence="2">7.2.2.8</ecNumber>
    </recommendedName>
</protein>
<evidence type="ECO:0000313" key="16">
    <source>
        <dbReference type="WBParaSite" id="TTAC_0000376901-mRNA-1"/>
    </source>
</evidence>
<evidence type="ECO:0000256" key="8">
    <source>
        <dbReference type="ARBA" id="ARBA00022840"/>
    </source>
</evidence>
<evidence type="ECO:0000256" key="4">
    <source>
        <dbReference type="ARBA" id="ARBA00022692"/>
    </source>
</evidence>
<dbReference type="SUPFAM" id="SSF56784">
    <property type="entry name" value="HAD-like"/>
    <property type="match status" value="1"/>
</dbReference>
<dbReference type="Gene3D" id="3.40.1110.10">
    <property type="entry name" value="Calcium-transporting ATPase, cytoplasmic domain N"/>
    <property type="match status" value="1"/>
</dbReference>
<dbReference type="GO" id="GO:0016887">
    <property type="term" value="F:ATP hydrolysis activity"/>
    <property type="evidence" value="ECO:0007669"/>
    <property type="project" value="InterPro"/>
</dbReference>
<dbReference type="NCBIfam" id="TIGR01494">
    <property type="entry name" value="ATPase_P-type"/>
    <property type="match status" value="1"/>
</dbReference>
<dbReference type="GO" id="GO:0046872">
    <property type="term" value="F:metal ion binding"/>
    <property type="evidence" value="ECO:0007669"/>
    <property type="project" value="UniProtKB-KW"/>
</dbReference>
<evidence type="ECO:0000256" key="3">
    <source>
        <dbReference type="ARBA" id="ARBA00022448"/>
    </source>
</evidence>
<sequence length="374" mass="40954">LPQQVGNKTDCALLGFVNAIGGNYEAMRSEWPEEQLYKVYTFNSVRKSMSTVIREQNGDFLMFTKGASEIVVRKCKWILDASGEPISFSPTDQEHLTQEVIESMAGDGLRTIGLAYRRFSASEGEPNWDDEGTVINNLTCIGIVGIEDPVRPEVPPAIRQCQNAGITVRMVTGDNVNTARSIATKCGILRPGENFLVLEGQEFNRRIRDKVTGQVKQELFDKVWMNLAVLARSSPQDKYVLVSGIIKSRKAPQRQVVAVTGDGTNDAPALKRADVGFAMGIAGTDVAKEASDIILTDDNFTSIVKAVMWGRNVYDSIAKFLQFQLTVNVVAIAVAFIGAAFVSVSWAGDCCQCLYLFQLISCQACHATGAYREA</sequence>
<evidence type="ECO:0000256" key="10">
    <source>
        <dbReference type="ARBA" id="ARBA00022967"/>
    </source>
</evidence>
<dbReference type="FunFam" id="3.40.50.1000:FF:000144">
    <property type="entry name" value="copper-transporting ATPase 1 isoform X2"/>
    <property type="match status" value="1"/>
</dbReference>
<dbReference type="Gene3D" id="1.20.1110.10">
    <property type="entry name" value="Calcium-transporting ATPase, transmembrane domain"/>
    <property type="match status" value="1"/>
</dbReference>
<keyword evidence="6" id="KW-0547">Nucleotide-binding</keyword>
<dbReference type="InterPro" id="IPR023214">
    <property type="entry name" value="HAD_sf"/>
</dbReference>
<dbReference type="Gene3D" id="3.40.50.1000">
    <property type="entry name" value="HAD superfamily/HAD-like"/>
    <property type="match status" value="1"/>
</dbReference>
<dbReference type="InterPro" id="IPR023299">
    <property type="entry name" value="ATPase_P-typ_cyto_dom_N"/>
</dbReference>
<proteinExistence type="predicted"/>
<accession>A0A0R3WSM9</accession>
<dbReference type="Pfam" id="PF13246">
    <property type="entry name" value="Cation_ATPase"/>
    <property type="match status" value="1"/>
</dbReference>
<keyword evidence="3" id="KW-0813">Transport</keyword>
<dbReference type="STRING" id="6205.A0A0R3WSM9"/>
<comment type="subcellular location">
    <subcellularLocation>
        <location evidence="1">Endomembrane system</location>
        <topology evidence="1">Multi-pass membrane protein</topology>
    </subcellularLocation>
</comment>
<dbReference type="GO" id="GO:0051480">
    <property type="term" value="P:regulation of cytosolic calcium ion concentration"/>
    <property type="evidence" value="ECO:0007669"/>
    <property type="project" value="TreeGrafter"/>
</dbReference>
<name>A0A0R3WSM9_HYDTA</name>
<evidence type="ECO:0000256" key="5">
    <source>
        <dbReference type="ARBA" id="ARBA00022723"/>
    </source>
</evidence>
<dbReference type="GO" id="GO:0140581">
    <property type="term" value="F:P-type monovalent copper transporter activity"/>
    <property type="evidence" value="ECO:0007669"/>
    <property type="project" value="UniProtKB-EC"/>
</dbReference>
<keyword evidence="12" id="KW-0186">Copper</keyword>